<dbReference type="AlphaFoldDB" id="A0A917ILU9"/>
<organism evidence="1 2">
    <name type="scientific">Filimonas zeae</name>
    <dbReference type="NCBI Taxonomy" id="1737353"/>
    <lineage>
        <taxon>Bacteria</taxon>
        <taxon>Pseudomonadati</taxon>
        <taxon>Bacteroidota</taxon>
        <taxon>Chitinophagia</taxon>
        <taxon>Chitinophagales</taxon>
        <taxon>Chitinophagaceae</taxon>
        <taxon>Filimonas</taxon>
    </lineage>
</organism>
<evidence type="ECO:0000313" key="1">
    <source>
        <dbReference type="EMBL" id="GGH58283.1"/>
    </source>
</evidence>
<reference evidence="1" key="1">
    <citation type="journal article" date="2014" name="Int. J. Syst. Evol. Microbiol.">
        <title>Complete genome sequence of Corynebacterium casei LMG S-19264T (=DSM 44701T), isolated from a smear-ripened cheese.</title>
        <authorList>
            <consortium name="US DOE Joint Genome Institute (JGI-PGF)"/>
            <person name="Walter F."/>
            <person name="Albersmeier A."/>
            <person name="Kalinowski J."/>
            <person name="Ruckert C."/>
        </authorList>
    </citation>
    <scope>NUCLEOTIDE SEQUENCE</scope>
    <source>
        <strain evidence="1">CGMCC 1.15290</strain>
    </source>
</reference>
<sequence length="88" mass="9485">MKRWIGGAAIVLALAGCQGTSTEIAKAHIIERKALANGKVRVNYVFTAGEQKQVKDSADVDGRKVVPHDSVSVRFSANDPLENQIQLP</sequence>
<dbReference type="EMBL" id="BMIB01000001">
    <property type="protein sequence ID" value="GGH58283.1"/>
    <property type="molecule type" value="Genomic_DNA"/>
</dbReference>
<dbReference type="PROSITE" id="PS51257">
    <property type="entry name" value="PROKAR_LIPOPROTEIN"/>
    <property type="match status" value="1"/>
</dbReference>
<reference evidence="1" key="2">
    <citation type="submission" date="2020-09" db="EMBL/GenBank/DDBJ databases">
        <authorList>
            <person name="Sun Q."/>
            <person name="Zhou Y."/>
        </authorList>
    </citation>
    <scope>NUCLEOTIDE SEQUENCE</scope>
    <source>
        <strain evidence="1">CGMCC 1.15290</strain>
    </source>
</reference>
<dbReference type="RefSeq" id="WP_188950174.1">
    <property type="nucleotide sequence ID" value="NZ_BMIB01000001.1"/>
</dbReference>
<comment type="caution">
    <text evidence="1">The sequence shown here is derived from an EMBL/GenBank/DDBJ whole genome shotgun (WGS) entry which is preliminary data.</text>
</comment>
<accession>A0A917ILU9</accession>
<evidence type="ECO:0000313" key="2">
    <source>
        <dbReference type="Proteomes" id="UP000627292"/>
    </source>
</evidence>
<proteinExistence type="predicted"/>
<dbReference type="Proteomes" id="UP000627292">
    <property type="component" value="Unassembled WGS sequence"/>
</dbReference>
<keyword evidence="2" id="KW-1185">Reference proteome</keyword>
<gene>
    <name evidence="1" type="ORF">GCM10011379_03850</name>
</gene>
<protein>
    <submittedName>
        <fullName evidence="1">Uncharacterized protein</fullName>
    </submittedName>
</protein>
<name>A0A917ILU9_9BACT</name>